<keyword evidence="4" id="KW-1005">Bacterial flagellum biogenesis</keyword>
<proteinExistence type="inferred from homology"/>
<dbReference type="InterPro" id="IPR051472">
    <property type="entry name" value="T3SS_Stator/FliH"/>
</dbReference>
<comment type="similarity">
    <text evidence="2">Belongs to the FliH family.</text>
</comment>
<comment type="function">
    <text evidence="1">Needed for flagellar regrowth and assembly.</text>
</comment>
<keyword evidence="5" id="KW-0653">Protein transport</keyword>
<evidence type="ECO:0000256" key="1">
    <source>
        <dbReference type="ARBA" id="ARBA00003041"/>
    </source>
</evidence>
<dbReference type="EMBL" id="ADLN01000120">
    <property type="protein sequence ID" value="EHI57574.1"/>
    <property type="molecule type" value="Genomic_DNA"/>
</dbReference>
<keyword evidence="3" id="KW-0813">Transport</keyword>
<protein>
    <recommendedName>
        <fullName evidence="7">Flagellar assembly protein FliH/Type III secretion system HrpE domain-containing protein</fullName>
    </recommendedName>
</protein>
<dbReference type="Proteomes" id="UP000005384">
    <property type="component" value="Unassembled WGS sequence"/>
</dbReference>
<dbReference type="OrthoDB" id="1955387at2"/>
<evidence type="ECO:0000256" key="2">
    <source>
        <dbReference type="ARBA" id="ARBA00006602"/>
    </source>
</evidence>
<organism evidence="8 9">
    <name type="scientific">Hungatella hathewayi WAL-18680</name>
    <dbReference type="NCBI Taxonomy" id="742737"/>
    <lineage>
        <taxon>Bacteria</taxon>
        <taxon>Bacillati</taxon>
        <taxon>Bacillota</taxon>
        <taxon>Clostridia</taxon>
        <taxon>Lachnospirales</taxon>
        <taxon>Lachnospiraceae</taxon>
        <taxon>Hungatella</taxon>
    </lineage>
</organism>
<dbReference type="GO" id="GO:0044781">
    <property type="term" value="P:bacterial-type flagellum organization"/>
    <property type="evidence" value="ECO:0007669"/>
    <property type="project" value="UniProtKB-KW"/>
</dbReference>
<evidence type="ECO:0000313" key="9">
    <source>
        <dbReference type="Proteomes" id="UP000005384"/>
    </source>
</evidence>
<dbReference type="PATRIC" id="fig|742737.3.peg.4671"/>
<evidence type="ECO:0000256" key="3">
    <source>
        <dbReference type="ARBA" id="ARBA00022448"/>
    </source>
</evidence>
<dbReference type="GO" id="GO:0005829">
    <property type="term" value="C:cytosol"/>
    <property type="evidence" value="ECO:0007669"/>
    <property type="project" value="TreeGrafter"/>
</dbReference>
<dbReference type="HOGENOM" id="CLU_1132460_0_0_9"/>
<reference evidence="8 9" key="1">
    <citation type="submission" date="2011-08" db="EMBL/GenBank/DDBJ databases">
        <title>The Genome Sequence of Clostridium hathewayi WAL-18680.</title>
        <authorList>
            <consortium name="The Broad Institute Genome Sequencing Platform"/>
            <person name="Earl A."/>
            <person name="Ward D."/>
            <person name="Feldgarden M."/>
            <person name="Gevers D."/>
            <person name="Finegold S.M."/>
            <person name="Summanen P.H."/>
            <person name="Molitoris D.R."/>
            <person name="Song M."/>
            <person name="Daigneault M."/>
            <person name="Allen-Vercoe E."/>
            <person name="Young S.K."/>
            <person name="Zeng Q."/>
            <person name="Gargeya S."/>
            <person name="Fitzgerald M."/>
            <person name="Haas B."/>
            <person name="Abouelleil A."/>
            <person name="Alvarado L."/>
            <person name="Arachchi H.M."/>
            <person name="Berlin A."/>
            <person name="Brown A."/>
            <person name="Chapman S.B."/>
            <person name="Chen Z."/>
            <person name="Dunbar C."/>
            <person name="Freedman E."/>
            <person name="Gearin G."/>
            <person name="Gellesch M."/>
            <person name="Goldberg J."/>
            <person name="Griggs A."/>
            <person name="Gujja S."/>
            <person name="Heiman D."/>
            <person name="Howarth C."/>
            <person name="Larson L."/>
            <person name="Lui A."/>
            <person name="MacDonald P.J.P."/>
            <person name="Montmayeur A."/>
            <person name="Murphy C."/>
            <person name="Neiman D."/>
            <person name="Pearson M."/>
            <person name="Priest M."/>
            <person name="Roberts A."/>
            <person name="Saif S."/>
            <person name="Shea T."/>
            <person name="Shenoy N."/>
            <person name="Sisk P."/>
            <person name="Stolte C."/>
            <person name="Sykes S."/>
            <person name="Wortman J."/>
            <person name="Nusbaum C."/>
            <person name="Birren B."/>
        </authorList>
    </citation>
    <scope>NUCLEOTIDE SEQUENCE [LARGE SCALE GENOMIC DNA]</scope>
    <source>
        <strain evidence="8 9">WAL-18680</strain>
    </source>
</reference>
<dbReference type="PANTHER" id="PTHR34982:SF1">
    <property type="entry name" value="FLAGELLAR ASSEMBLY PROTEIN FLIH"/>
    <property type="match status" value="1"/>
</dbReference>
<dbReference type="PANTHER" id="PTHR34982">
    <property type="entry name" value="YOP PROTEINS TRANSLOCATION PROTEIN L"/>
    <property type="match status" value="1"/>
</dbReference>
<keyword evidence="6" id="KW-1006">Bacterial flagellum protein export</keyword>
<feature type="domain" description="Flagellar assembly protein FliH/Type III secretion system HrpE" evidence="7">
    <location>
        <begin position="113"/>
        <end position="240"/>
    </location>
</feature>
<evidence type="ECO:0000259" key="7">
    <source>
        <dbReference type="Pfam" id="PF02108"/>
    </source>
</evidence>
<dbReference type="GO" id="GO:0015031">
    <property type="term" value="P:protein transport"/>
    <property type="evidence" value="ECO:0007669"/>
    <property type="project" value="UniProtKB-KW"/>
</dbReference>
<dbReference type="AlphaFoldDB" id="G5IMF5"/>
<evidence type="ECO:0000256" key="6">
    <source>
        <dbReference type="ARBA" id="ARBA00023225"/>
    </source>
</evidence>
<evidence type="ECO:0000313" key="8">
    <source>
        <dbReference type="EMBL" id="EHI57574.1"/>
    </source>
</evidence>
<name>G5IMF5_9FIRM</name>
<dbReference type="InterPro" id="IPR018035">
    <property type="entry name" value="Flagellar_FliH/T3SS_HrpE"/>
</dbReference>
<evidence type="ECO:0000256" key="4">
    <source>
        <dbReference type="ARBA" id="ARBA00022795"/>
    </source>
</evidence>
<dbReference type="Pfam" id="PF02108">
    <property type="entry name" value="FliH"/>
    <property type="match status" value="1"/>
</dbReference>
<evidence type="ECO:0000256" key="5">
    <source>
        <dbReference type="ARBA" id="ARBA00022927"/>
    </source>
</evidence>
<comment type="caution">
    <text evidence="8">The sequence shown here is derived from an EMBL/GenBank/DDBJ whole genome shotgun (WGS) entry which is preliminary data.</text>
</comment>
<sequence length="252" mass="28385">MSRVLKTGQTVAGGAKVGVYQPQIEVQPSQEQQNGERTIKSELELLSEEKQKILDTARSQAEKFAAGILEEAYSKRDKLVNTAYEEAERIKKNAQEEGYRKGIEQSCGEIAAELATLRQSVEEMGQQLAVYEQETEDKIIKLTLDVAEKILTRRIEDDNTIIADIVEKAVLSERDKNDIIIHITDKSSKLVDNLEQRLEPLREKVSGTIKMKPEDEPPGYARIETEEGIIDVSVYTQLENLREQLALLAGKE</sequence>
<gene>
    <name evidence="8" type="ORF">HMPREF9473_04683</name>
</gene>
<keyword evidence="9" id="KW-1185">Reference proteome</keyword>
<accession>G5IMF5</accession>